<dbReference type="eggNOG" id="COG3149">
    <property type="taxonomic scope" value="Bacteria"/>
</dbReference>
<keyword evidence="6 11" id="KW-0812">Transmembrane</keyword>
<evidence type="ECO:0000256" key="4">
    <source>
        <dbReference type="ARBA" id="ARBA00022475"/>
    </source>
</evidence>
<keyword evidence="5 10" id="KW-0997">Cell inner membrane</keyword>
<keyword evidence="7 10" id="KW-0653">Protein transport</keyword>
<proteinExistence type="inferred from homology"/>
<dbReference type="AlphaFoldDB" id="A0A094IZY7"/>
<dbReference type="GO" id="GO:0015628">
    <property type="term" value="P:protein secretion by the type II secretion system"/>
    <property type="evidence" value="ECO:0007669"/>
    <property type="project" value="InterPro"/>
</dbReference>
<comment type="function">
    <text evidence="10">Inner membrane component of the type II secretion system required for the energy-dependent secretion of extracellular factors such as proteases and toxins from the periplasm.</text>
</comment>
<evidence type="ECO:0000256" key="7">
    <source>
        <dbReference type="ARBA" id="ARBA00022927"/>
    </source>
</evidence>
<keyword evidence="4 10" id="KW-1003">Cell membrane</keyword>
<evidence type="ECO:0000256" key="3">
    <source>
        <dbReference type="ARBA" id="ARBA00022448"/>
    </source>
</evidence>
<dbReference type="Gene3D" id="3.30.1360.100">
    <property type="entry name" value="General secretion pathway protein M, EpsM"/>
    <property type="match status" value="1"/>
</dbReference>
<comment type="subcellular location">
    <subcellularLocation>
        <location evidence="1">Cell inner membrane</location>
        <topology evidence="1">Single-pass membrane protein</topology>
    </subcellularLocation>
</comment>
<evidence type="ECO:0000313" key="13">
    <source>
        <dbReference type="Proteomes" id="UP000054363"/>
    </source>
</evidence>
<dbReference type="InterPro" id="IPR023229">
    <property type="entry name" value="T2SS_M_periplasmic_sf"/>
</dbReference>
<dbReference type="GO" id="GO:0015627">
    <property type="term" value="C:type II protein secretion system complex"/>
    <property type="evidence" value="ECO:0007669"/>
    <property type="project" value="InterPro"/>
</dbReference>
<keyword evidence="8 11" id="KW-1133">Transmembrane helix</keyword>
<dbReference type="SUPFAM" id="SSF103054">
    <property type="entry name" value="General secretion pathway protein M, EpsM"/>
    <property type="match status" value="1"/>
</dbReference>
<evidence type="ECO:0000256" key="9">
    <source>
        <dbReference type="ARBA" id="ARBA00023136"/>
    </source>
</evidence>
<keyword evidence="3 10" id="KW-0813">Transport</keyword>
<evidence type="ECO:0000256" key="6">
    <source>
        <dbReference type="ARBA" id="ARBA00022692"/>
    </source>
</evidence>
<evidence type="ECO:0000256" key="10">
    <source>
        <dbReference type="PIRNR" id="PIRNR006291"/>
    </source>
</evidence>
<gene>
    <name evidence="12" type="ORF">IDSA_01005</name>
</gene>
<comment type="similarity">
    <text evidence="2 10">Belongs to the GSP M family.</text>
</comment>
<dbReference type="GO" id="GO:0005886">
    <property type="term" value="C:plasma membrane"/>
    <property type="evidence" value="ECO:0007669"/>
    <property type="project" value="UniProtKB-SubCell"/>
</dbReference>
<organism evidence="12 13">
    <name type="scientific">Pseudidiomarina salinarum</name>
    <dbReference type="NCBI Taxonomy" id="435908"/>
    <lineage>
        <taxon>Bacteria</taxon>
        <taxon>Pseudomonadati</taxon>
        <taxon>Pseudomonadota</taxon>
        <taxon>Gammaproteobacteria</taxon>
        <taxon>Alteromonadales</taxon>
        <taxon>Idiomarinaceae</taxon>
        <taxon>Pseudidiomarina</taxon>
    </lineage>
</organism>
<dbReference type="InterPro" id="IPR007690">
    <property type="entry name" value="T2SS_GspM"/>
</dbReference>
<keyword evidence="13" id="KW-1185">Reference proteome</keyword>
<name>A0A094IZY7_9GAMM</name>
<sequence>MVGPHWQRLNQRERAIVSVAGVLLVIAAVYWLLWNPLASGIEQRKQAIAAQQETLQWTRENTGIYLAAKEKGSDPKSQQATGSISQRVTELAAANGVEITRMQPQSDGLLVVIDSVTFSQLLTLLEVLQQQGGLAIESLDVTEGAEPGIVRVRRLQVSGA</sequence>
<reference evidence="12 13" key="1">
    <citation type="submission" date="2014-06" db="EMBL/GenBank/DDBJ databases">
        <title>The draft genome sequence of Idiomarina salinarum ISL-52.</title>
        <authorList>
            <person name="Du J."/>
            <person name="Shao Z."/>
        </authorList>
    </citation>
    <scope>NUCLEOTIDE SEQUENCE [LARGE SCALE GENOMIC DNA]</scope>
    <source>
        <strain evidence="12 13">ISL-52</strain>
    </source>
</reference>
<dbReference type="Proteomes" id="UP000054363">
    <property type="component" value="Unassembled WGS sequence"/>
</dbReference>
<protein>
    <recommendedName>
        <fullName evidence="10">Type II secretion system protein M</fullName>
        <shortName evidence="10">T2SS protein M</shortName>
    </recommendedName>
    <alternativeName>
        <fullName evidence="10">General secretion pathway protein M</fullName>
    </alternativeName>
</protein>
<evidence type="ECO:0000256" key="11">
    <source>
        <dbReference type="SAM" id="Phobius"/>
    </source>
</evidence>
<dbReference type="EMBL" id="JPER01000001">
    <property type="protein sequence ID" value="KFZ31339.1"/>
    <property type="molecule type" value="Genomic_DNA"/>
</dbReference>
<comment type="caution">
    <text evidence="12">The sequence shown here is derived from an EMBL/GenBank/DDBJ whole genome shotgun (WGS) entry which is preliminary data.</text>
</comment>
<evidence type="ECO:0000313" key="12">
    <source>
        <dbReference type="EMBL" id="KFZ31339.1"/>
    </source>
</evidence>
<evidence type="ECO:0000256" key="5">
    <source>
        <dbReference type="ARBA" id="ARBA00022519"/>
    </source>
</evidence>
<evidence type="ECO:0000256" key="1">
    <source>
        <dbReference type="ARBA" id="ARBA00004377"/>
    </source>
</evidence>
<evidence type="ECO:0000256" key="8">
    <source>
        <dbReference type="ARBA" id="ARBA00022989"/>
    </source>
</evidence>
<keyword evidence="9 10" id="KW-0472">Membrane</keyword>
<evidence type="ECO:0000256" key="2">
    <source>
        <dbReference type="ARBA" id="ARBA00010637"/>
    </source>
</evidence>
<dbReference type="PIRSF" id="PIRSF006291">
    <property type="entry name" value="GspM"/>
    <property type="match status" value="1"/>
</dbReference>
<dbReference type="STRING" id="435908.IDSA_01005"/>
<dbReference type="Pfam" id="PF04612">
    <property type="entry name" value="T2SSM"/>
    <property type="match status" value="1"/>
</dbReference>
<feature type="transmembrane region" description="Helical" evidence="11">
    <location>
        <begin position="15"/>
        <end position="34"/>
    </location>
</feature>
<accession>A0A094IZY7</accession>